<accession>A0AAE0P6Y1</accession>
<keyword evidence="1" id="KW-0496">Mitochondrion</keyword>
<dbReference type="GO" id="GO:0072670">
    <property type="term" value="P:mitochondrial tRNA threonylcarbamoyladenosine modification"/>
    <property type="evidence" value="ECO:0007669"/>
    <property type="project" value="TreeGrafter"/>
</dbReference>
<feature type="domain" description="Gcp-like" evidence="3">
    <location>
        <begin position="143"/>
        <end position="448"/>
    </location>
</feature>
<feature type="region of interest" description="Disordered" evidence="2">
    <location>
        <begin position="114"/>
        <end position="134"/>
    </location>
</feature>
<keyword evidence="1" id="KW-0479">Metal-binding</keyword>
<evidence type="ECO:0000256" key="2">
    <source>
        <dbReference type="SAM" id="MobiDB-lite"/>
    </source>
</evidence>
<protein>
    <submittedName>
        <fullName evidence="4">Glycoprotease</fullName>
    </submittedName>
</protein>
<keyword evidence="1" id="KW-0819">tRNA processing</keyword>
<gene>
    <name evidence="4" type="ORF">B0H63DRAFT_44978</name>
</gene>
<comment type="subunit">
    <text evidence="1">Homodimer.</text>
</comment>
<dbReference type="HAMAP" id="MF_01445">
    <property type="entry name" value="TsaD"/>
    <property type="match status" value="1"/>
</dbReference>
<comment type="catalytic activity">
    <reaction evidence="1">
        <text>L-threonylcarbamoyladenylate + adenosine(37) in tRNA = N(6)-L-threonylcarbamoyladenosine(37) in tRNA + AMP + H(+)</text>
        <dbReference type="Rhea" id="RHEA:37059"/>
        <dbReference type="Rhea" id="RHEA-COMP:10162"/>
        <dbReference type="Rhea" id="RHEA-COMP:10163"/>
        <dbReference type="ChEBI" id="CHEBI:15378"/>
        <dbReference type="ChEBI" id="CHEBI:73682"/>
        <dbReference type="ChEBI" id="CHEBI:74411"/>
        <dbReference type="ChEBI" id="CHEBI:74418"/>
        <dbReference type="ChEBI" id="CHEBI:456215"/>
        <dbReference type="EC" id="2.3.1.234"/>
    </reaction>
</comment>
<dbReference type="PANTHER" id="PTHR11735">
    <property type="entry name" value="TRNA N6-ADENOSINE THREONYLCARBAMOYLTRANSFERASE"/>
    <property type="match status" value="1"/>
</dbReference>
<evidence type="ECO:0000313" key="4">
    <source>
        <dbReference type="EMBL" id="KAK3394397.1"/>
    </source>
</evidence>
<proteinExistence type="inferred from homology"/>
<dbReference type="InterPro" id="IPR043129">
    <property type="entry name" value="ATPase_NBD"/>
</dbReference>
<dbReference type="GO" id="GO:0061711">
    <property type="term" value="F:tRNA N(6)-L-threonylcarbamoyladenine synthase activity"/>
    <property type="evidence" value="ECO:0007669"/>
    <property type="project" value="UniProtKB-EC"/>
</dbReference>
<sequence length="525" mass="57140">MRLTTSFSSSALLRHGASRRTTALPLHRHHHGFIQQQQQRRRSLLTLAIETSCDDTCVAILEKCASGAARLHFDKKFTSDNRADGGVNPKVAVGVHTQKLSSLVQEAMQALPLWTDTTGGGKEPPLPVRGPRTGEYRLRSRPDFISVTRGPGMTSNLAVGINTAKGLAVAWEIPVLGVHHMQAHALTPMLVDALAAGAADPSSPRPKEKTFPFLTLLVSGGHTQLVLSHSLTSHSILATAPSTAIGNMLDQAARIILPPSVTSSAANVMYGALLEQFAFPPSSTTTPTIKYNYTPPINRAADLTPFSVPEYPDWHITPPHAQERTLAYSFTGIGSQVQTALARNPDMSIPERQMLARGCMQVAFEHLISVALLSLTKPPKKKPSLVTPTTKDILDRQVKMLVISGGVASNGFLRHIVRSTLDARGFKGIEVVAPPVRLCTDNAAMIAWAGMEMWEAGWRTGLGFEPRRKWSVDEETTGGGDDKGGLLGGYFQEGTQMLERKGEKVDEVREEYREKLREVDSRVFV</sequence>
<keyword evidence="1" id="KW-0012">Acyltransferase</keyword>
<dbReference type="InterPro" id="IPR022450">
    <property type="entry name" value="TsaD"/>
</dbReference>
<comment type="function">
    <text evidence="1">Required for the formation of a threonylcarbamoyl group on adenosine at position 37 (t(6)A37) in mitochondrial tRNAs that read codons beginning with adenine. Probably involved in the transfer of the threonylcarbamoyl moiety of threonylcarbamoyl-AMP (TC-AMP) to the N6 group of A37. Involved in mitochondrial genome maintenance.</text>
</comment>
<comment type="similarity">
    <text evidence="1">Belongs to the KAE1 / TsaD family.</text>
</comment>
<evidence type="ECO:0000259" key="3">
    <source>
        <dbReference type="Pfam" id="PF00814"/>
    </source>
</evidence>
<dbReference type="Gene3D" id="3.30.420.40">
    <property type="match status" value="2"/>
</dbReference>
<dbReference type="Pfam" id="PF00814">
    <property type="entry name" value="TsaD"/>
    <property type="match status" value="1"/>
</dbReference>
<evidence type="ECO:0000256" key="1">
    <source>
        <dbReference type="HAMAP-Rule" id="MF_03179"/>
    </source>
</evidence>
<dbReference type="AlphaFoldDB" id="A0AAE0P6Y1"/>
<dbReference type="InterPro" id="IPR000905">
    <property type="entry name" value="Gcp-like_dom"/>
</dbReference>
<dbReference type="SUPFAM" id="SSF53067">
    <property type="entry name" value="Actin-like ATPase domain"/>
    <property type="match status" value="2"/>
</dbReference>
<dbReference type="EMBL" id="JAULSW010000001">
    <property type="protein sequence ID" value="KAK3394397.1"/>
    <property type="molecule type" value="Genomic_DNA"/>
</dbReference>
<comment type="caution">
    <text evidence="4">The sequence shown here is derived from an EMBL/GenBank/DDBJ whole genome shotgun (WGS) entry which is preliminary data.</text>
</comment>
<dbReference type="GO" id="GO:0005739">
    <property type="term" value="C:mitochondrion"/>
    <property type="evidence" value="ECO:0007669"/>
    <property type="project" value="UniProtKB-SubCell"/>
</dbReference>
<comment type="subcellular location">
    <subcellularLocation>
        <location evidence="1">Mitochondrion</location>
    </subcellularLocation>
</comment>
<reference evidence="4" key="1">
    <citation type="journal article" date="2023" name="Mol. Phylogenet. Evol.">
        <title>Genome-scale phylogeny and comparative genomics of the fungal order Sordariales.</title>
        <authorList>
            <person name="Hensen N."/>
            <person name="Bonometti L."/>
            <person name="Westerberg I."/>
            <person name="Brannstrom I.O."/>
            <person name="Guillou S."/>
            <person name="Cros-Aarteil S."/>
            <person name="Calhoun S."/>
            <person name="Haridas S."/>
            <person name="Kuo A."/>
            <person name="Mondo S."/>
            <person name="Pangilinan J."/>
            <person name="Riley R."/>
            <person name="LaButti K."/>
            <person name="Andreopoulos B."/>
            <person name="Lipzen A."/>
            <person name="Chen C."/>
            <person name="Yan M."/>
            <person name="Daum C."/>
            <person name="Ng V."/>
            <person name="Clum A."/>
            <person name="Steindorff A."/>
            <person name="Ohm R.A."/>
            <person name="Martin F."/>
            <person name="Silar P."/>
            <person name="Natvig D.O."/>
            <person name="Lalanne C."/>
            <person name="Gautier V."/>
            <person name="Ament-Velasquez S.L."/>
            <person name="Kruys A."/>
            <person name="Hutchinson M.I."/>
            <person name="Powell A.J."/>
            <person name="Barry K."/>
            <person name="Miller A.N."/>
            <person name="Grigoriev I.V."/>
            <person name="Debuchy R."/>
            <person name="Gladieux P."/>
            <person name="Hiltunen Thoren M."/>
            <person name="Johannesson H."/>
        </authorList>
    </citation>
    <scope>NUCLEOTIDE SEQUENCE</scope>
    <source>
        <strain evidence="4">CBS 232.78</strain>
    </source>
</reference>
<organism evidence="4 5">
    <name type="scientific">Podospora didyma</name>
    <dbReference type="NCBI Taxonomy" id="330526"/>
    <lineage>
        <taxon>Eukaryota</taxon>
        <taxon>Fungi</taxon>
        <taxon>Dikarya</taxon>
        <taxon>Ascomycota</taxon>
        <taxon>Pezizomycotina</taxon>
        <taxon>Sordariomycetes</taxon>
        <taxon>Sordariomycetidae</taxon>
        <taxon>Sordariales</taxon>
        <taxon>Podosporaceae</taxon>
        <taxon>Podospora</taxon>
    </lineage>
</organism>
<keyword evidence="5" id="KW-1185">Reference proteome</keyword>
<evidence type="ECO:0000313" key="5">
    <source>
        <dbReference type="Proteomes" id="UP001285441"/>
    </source>
</evidence>
<reference evidence="4" key="2">
    <citation type="submission" date="2023-06" db="EMBL/GenBank/DDBJ databases">
        <authorList>
            <consortium name="Lawrence Berkeley National Laboratory"/>
            <person name="Haridas S."/>
            <person name="Hensen N."/>
            <person name="Bonometti L."/>
            <person name="Westerberg I."/>
            <person name="Brannstrom I.O."/>
            <person name="Guillou S."/>
            <person name="Cros-Aarteil S."/>
            <person name="Calhoun S."/>
            <person name="Kuo A."/>
            <person name="Mondo S."/>
            <person name="Pangilinan J."/>
            <person name="Riley R."/>
            <person name="LaButti K."/>
            <person name="Andreopoulos B."/>
            <person name="Lipzen A."/>
            <person name="Chen C."/>
            <person name="Yanf M."/>
            <person name="Daum C."/>
            <person name="Ng V."/>
            <person name="Clum A."/>
            <person name="Steindorff A."/>
            <person name="Ohm R."/>
            <person name="Martin F."/>
            <person name="Silar P."/>
            <person name="Natvig D."/>
            <person name="Lalanne C."/>
            <person name="Gautier V."/>
            <person name="Ament-velasquez S.L."/>
            <person name="Kruys A."/>
            <person name="Hutchinson M.I."/>
            <person name="Powell A.J."/>
            <person name="Barry K."/>
            <person name="Miller A.N."/>
            <person name="Grigoriev I.V."/>
            <person name="Debuchy R."/>
            <person name="Gladieux P."/>
            <person name="Thoren M.H."/>
            <person name="Johannesson H."/>
        </authorList>
    </citation>
    <scope>NUCLEOTIDE SEQUENCE</scope>
    <source>
        <strain evidence="4">CBS 232.78</strain>
    </source>
</reference>
<dbReference type="Proteomes" id="UP001285441">
    <property type="component" value="Unassembled WGS sequence"/>
</dbReference>
<name>A0AAE0P6Y1_9PEZI</name>
<comment type="cofactor">
    <cofactor evidence="1">
        <name>a divalent metal cation</name>
        <dbReference type="ChEBI" id="CHEBI:60240"/>
    </cofactor>
    <text evidence="1">Binds 1 divalent metal cation per subunit.</text>
</comment>
<dbReference type="GO" id="GO:0046872">
    <property type="term" value="F:metal ion binding"/>
    <property type="evidence" value="ECO:0007669"/>
    <property type="project" value="UniProtKB-KW"/>
</dbReference>
<dbReference type="PANTHER" id="PTHR11735:SF6">
    <property type="entry name" value="TRNA N6-ADENOSINE THREONYLCARBAMOYLTRANSFERASE, MITOCHONDRIAL"/>
    <property type="match status" value="1"/>
</dbReference>
<keyword evidence="1" id="KW-0808">Transferase</keyword>